<keyword evidence="3" id="KW-1133">Transmembrane helix</keyword>
<keyword evidence="1" id="KW-0808">Transferase</keyword>
<sequence>MKKLFRKSGKALVLFPIIIKAVFIYRIFGIDHLSNYIGRLPKQVVRNVLVRFGAKIGEKVNISTAIIIDNAITKDYSNLVIGDRCYIGKNVFFDLVEPVIIEIEGVISAKVTFLTHSDPGERLLRRYFKRKTGKIRVGRGAWIGACTTIMPGVSIGECAVIGANALVNSDIPPYSVAVGVPARVIRKINE</sequence>
<accession>A0A235BZE7</accession>
<dbReference type="GO" id="GO:0016740">
    <property type="term" value="F:transferase activity"/>
    <property type="evidence" value="ECO:0007669"/>
    <property type="project" value="UniProtKB-KW"/>
</dbReference>
<dbReference type="SUPFAM" id="SSF51161">
    <property type="entry name" value="Trimeric LpxA-like enzymes"/>
    <property type="match status" value="1"/>
</dbReference>
<dbReference type="AlphaFoldDB" id="A0A235BZE7"/>
<evidence type="ECO:0000256" key="1">
    <source>
        <dbReference type="ARBA" id="ARBA00022679"/>
    </source>
</evidence>
<dbReference type="InterPro" id="IPR011004">
    <property type="entry name" value="Trimer_LpxA-like_sf"/>
</dbReference>
<organism evidence="4 5">
    <name type="scientific">candidate division WOR-3 bacterium JGI_Cruoil_03_44_89</name>
    <dbReference type="NCBI Taxonomy" id="1973748"/>
    <lineage>
        <taxon>Bacteria</taxon>
        <taxon>Bacteria division WOR-3</taxon>
    </lineage>
</organism>
<gene>
    <name evidence="4" type="ORF">CH333_00255</name>
</gene>
<dbReference type="Gene3D" id="2.160.10.10">
    <property type="entry name" value="Hexapeptide repeat proteins"/>
    <property type="match status" value="1"/>
</dbReference>
<dbReference type="Pfam" id="PF00132">
    <property type="entry name" value="Hexapep"/>
    <property type="match status" value="1"/>
</dbReference>
<dbReference type="InterPro" id="IPR051159">
    <property type="entry name" value="Hexapeptide_acetyltransf"/>
</dbReference>
<dbReference type="CDD" id="cd04647">
    <property type="entry name" value="LbH_MAT_like"/>
    <property type="match status" value="1"/>
</dbReference>
<feature type="transmembrane region" description="Helical" evidence="3">
    <location>
        <begin position="12"/>
        <end position="28"/>
    </location>
</feature>
<evidence type="ECO:0008006" key="6">
    <source>
        <dbReference type="Google" id="ProtNLM"/>
    </source>
</evidence>
<keyword evidence="2" id="KW-0677">Repeat</keyword>
<dbReference type="EMBL" id="NOZQ01000003">
    <property type="protein sequence ID" value="OYD17594.1"/>
    <property type="molecule type" value="Genomic_DNA"/>
</dbReference>
<dbReference type="PANTHER" id="PTHR23416:SF78">
    <property type="entry name" value="LIPOPOLYSACCHARIDE BIOSYNTHESIS O-ACETYL TRANSFERASE WBBJ-RELATED"/>
    <property type="match status" value="1"/>
</dbReference>
<name>A0A235BZE7_UNCW3</name>
<dbReference type="Proteomes" id="UP000215215">
    <property type="component" value="Unassembled WGS sequence"/>
</dbReference>
<comment type="caution">
    <text evidence="4">The sequence shown here is derived from an EMBL/GenBank/DDBJ whole genome shotgun (WGS) entry which is preliminary data.</text>
</comment>
<keyword evidence="3" id="KW-0812">Transmembrane</keyword>
<reference evidence="4 5" key="1">
    <citation type="submission" date="2017-07" db="EMBL/GenBank/DDBJ databases">
        <title>Recovery of genomes from metagenomes via a dereplication, aggregation, and scoring strategy.</title>
        <authorList>
            <person name="Sieber C.M."/>
            <person name="Probst A.J."/>
            <person name="Sharrar A."/>
            <person name="Thomas B.C."/>
            <person name="Hess M."/>
            <person name="Tringe S.G."/>
            <person name="Banfield J.F."/>
        </authorList>
    </citation>
    <scope>NUCLEOTIDE SEQUENCE [LARGE SCALE GENOMIC DNA]</scope>
    <source>
        <strain evidence="4">JGI_Cruoil_03_44_89</strain>
    </source>
</reference>
<proteinExistence type="predicted"/>
<dbReference type="PROSITE" id="PS00101">
    <property type="entry name" value="HEXAPEP_TRANSFERASES"/>
    <property type="match status" value="1"/>
</dbReference>
<protein>
    <recommendedName>
        <fullName evidence="6">Acyltransferase</fullName>
    </recommendedName>
</protein>
<evidence type="ECO:0000256" key="2">
    <source>
        <dbReference type="ARBA" id="ARBA00022737"/>
    </source>
</evidence>
<evidence type="ECO:0000256" key="3">
    <source>
        <dbReference type="SAM" id="Phobius"/>
    </source>
</evidence>
<keyword evidence="3" id="KW-0472">Membrane</keyword>
<evidence type="ECO:0000313" key="4">
    <source>
        <dbReference type="EMBL" id="OYD17594.1"/>
    </source>
</evidence>
<dbReference type="InterPro" id="IPR001451">
    <property type="entry name" value="Hexapep"/>
</dbReference>
<dbReference type="PANTHER" id="PTHR23416">
    <property type="entry name" value="SIALIC ACID SYNTHASE-RELATED"/>
    <property type="match status" value="1"/>
</dbReference>
<dbReference type="InterPro" id="IPR018357">
    <property type="entry name" value="Hexapep_transf_CS"/>
</dbReference>
<evidence type="ECO:0000313" key="5">
    <source>
        <dbReference type="Proteomes" id="UP000215215"/>
    </source>
</evidence>